<dbReference type="PANTHER" id="PTHR21337">
    <property type="entry name" value="PHOSPHO-2-DEHYDRO-3-DEOXYHEPTONATE ALDOLASE 1, 2"/>
    <property type="match status" value="1"/>
</dbReference>
<protein>
    <recommendedName>
        <fullName evidence="4">Phospho-2-dehydro-3-deoxyheptonate aldolase</fullName>
        <ecNumber evidence="4">2.5.1.54</ecNumber>
    </recommendedName>
</protein>
<dbReference type="eggNOG" id="COG3200">
    <property type="taxonomic scope" value="Bacteria"/>
</dbReference>
<evidence type="ECO:0000256" key="4">
    <source>
        <dbReference type="RuleBase" id="RU363071"/>
    </source>
</evidence>
<dbReference type="Gene3D" id="3.20.20.70">
    <property type="entry name" value="Aldolase class I"/>
    <property type="match status" value="2"/>
</dbReference>
<name>L0EVN1_LIBCB</name>
<comment type="similarity">
    <text evidence="1 4">Belongs to the class-II DAHP synthase family.</text>
</comment>
<evidence type="ECO:0000256" key="3">
    <source>
        <dbReference type="PIRSR" id="PIRSR602480-1"/>
    </source>
</evidence>
<evidence type="ECO:0000256" key="2">
    <source>
        <dbReference type="ARBA" id="ARBA00022679"/>
    </source>
</evidence>
<dbReference type="PANTHER" id="PTHR21337:SF0">
    <property type="entry name" value="PHOSPHO-2-DEHYDRO-3-DEOXYHEPTONATE ALDOLASE"/>
    <property type="match status" value="1"/>
</dbReference>
<keyword evidence="3" id="KW-0464">Manganese</keyword>
<feature type="binding site" evidence="3">
    <location>
        <position position="108"/>
    </location>
    <ligand>
        <name>phosphoenolpyruvate</name>
        <dbReference type="ChEBI" id="CHEBI:58702"/>
    </ligand>
</feature>
<dbReference type="SMR" id="L0EVN1"/>
<keyword evidence="6" id="KW-1185">Reference proteome</keyword>
<reference evidence="5 6" key="1">
    <citation type="journal article" date="2012" name="Stand. Genomic Sci.">
        <title>Complete genome sequence of Liberibacter crescens BT-1.</title>
        <authorList>
            <person name="Leonard M.T."/>
            <person name="Fagen J.R."/>
            <person name="Davis-Richardson A.G."/>
            <person name="Davis M.J."/>
            <person name="Triplett E.W."/>
        </authorList>
    </citation>
    <scope>NUCLEOTIDE SEQUENCE [LARGE SCALE GENOMIC DNA]</scope>
    <source>
        <strain evidence="5 6">BT-1</strain>
    </source>
</reference>
<dbReference type="Proteomes" id="UP000010799">
    <property type="component" value="Chromosome"/>
</dbReference>
<keyword evidence="3" id="KW-0170">Cobalt</keyword>
<dbReference type="RefSeq" id="WP_015273155.1">
    <property type="nucleotide sequence ID" value="NC_019907.1"/>
</dbReference>
<dbReference type="KEGG" id="lcc:B488_07360"/>
<dbReference type="SUPFAM" id="SSF51569">
    <property type="entry name" value="Aldolase"/>
    <property type="match status" value="1"/>
</dbReference>
<feature type="binding site" evidence="3">
    <location>
        <position position="425"/>
    </location>
    <ligand>
        <name>Mn(2+)</name>
        <dbReference type="ChEBI" id="CHEBI:29035"/>
    </ligand>
</feature>
<organism evidence="5 6">
    <name type="scientific">Liberibacter crescens (strain BT-1)</name>
    <dbReference type="NCBI Taxonomy" id="1215343"/>
    <lineage>
        <taxon>Bacteria</taxon>
        <taxon>Pseudomonadati</taxon>
        <taxon>Pseudomonadota</taxon>
        <taxon>Alphaproteobacteria</taxon>
        <taxon>Hyphomicrobiales</taxon>
        <taxon>Rhizobiaceae</taxon>
        <taxon>Liberibacter</taxon>
    </lineage>
</organism>
<dbReference type="GO" id="GO:0009073">
    <property type="term" value="P:aromatic amino acid family biosynthetic process"/>
    <property type="evidence" value="ECO:0007669"/>
    <property type="project" value="InterPro"/>
</dbReference>
<dbReference type="STRING" id="1215343.B488_07360"/>
<gene>
    <name evidence="5" type="ordered locus">B488_07360</name>
</gene>
<feature type="binding site" evidence="3">
    <location>
        <position position="322"/>
    </location>
    <ligand>
        <name>phosphoenolpyruvate</name>
        <dbReference type="ChEBI" id="CHEBI:58702"/>
    </ligand>
</feature>
<comment type="catalytic activity">
    <reaction evidence="4">
        <text>D-erythrose 4-phosphate + phosphoenolpyruvate + H2O = 7-phospho-2-dehydro-3-deoxy-D-arabino-heptonate + phosphate</text>
        <dbReference type="Rhea" id="RHEA:14717"/>
        <dbReference type="ChEBI" id="CHEBI:15377"/>
        <dbReference type="ChEBI" id="CHEBI:16897"/>
        <dbReference type="ChEBI" id="CHEBI:43474"/>
        <dbReference type="ChEBI" id="CHEBI:58394"/>
        <dbReference type="ChEBI" id="CHEBI:58702"/>
        <dbReference type="EC" id="2.5.1.54"/>
    </reaction>
</comment>
<evidence type="ECO:0000313" key="5">
    <source>
        <dbReference type="EMBL" id="AGA64728.1"/>
    </source>
</evidence>
<accession>L0EVN1</accession>
<dbReference type="PATRIC" id="fig|1215343.11.peg.758"/>
<dbReference type="GO" id="GO:0003849">
    <property type="term" value="F:3-deoxy-7-phosphoheptulonate synthase activity"/>
    <property type="evidence" value="ECO:0007669"/>
    <property type="project" value="UniProtKB-EC"/>
</dbReference>
<dbReference type="EC" id="2.5.1.54" evidence="4"/>
<feature type="binding site" evidence="3">
    <location>
        <position position="69"/>
    </location>
    <ligand>
        <name>Mn(2+)</name>
        <dbReference type="ChEBI" id="CHEBI:29035"/>
    </ligand>
</feature>
<evidence type="ECO:0000313" key="6">
    <source>
        <dbReference type="Proteomes" id="UP000010799"/>
    </source>
</evidence>
<feature type="binding site" evidence="3">
    <location>
        <position position="354"/>
    </location>
    <ligand>
        <name>Mn(2+)</name>
        <dbReference type="ChEBI" id="CHEBI:29035"/>
    </ligand>
</feature>
<proteinExistence type="inferred from homology"/>
<comment type="cofactor">
    <cofactor evidence="3">
        <name>Mn(2+)</name>
        <dbReference type="ChEBI" id="CHEBI:29035"/>
    </cofactor>
    <cofactor evidence="3">
        <name>Co(2+)</name>
        <dbReference type="ChEBI" id="CHEBI:48828"/>
    </cofactor>
    <cofactor evidence="3">
        <name>Cd(2+)</name>
        <dbReference type="ChEBI" id="CHEBI:48775"/>
    </cofactor>
    <text evidence="3">Binds 1 divalent cation per subunit. The enzyme is active with manganese, cobalt or cadmium ions.</text>
</comment>
<keyword evidence="2 4" id="KW-0808">Transferase</keyword>
<dbReference type="HOGENOM" id="CLU_026885_0_1_5"/>
<dbReference type="InterPro" id="IPR002480">
    <property type="entry name" value="DAHP_synth_2"/>
</dbReference>
<keyword evidence="3" id="KW-0104">Cadmium</keyword>
<dbReference type="InterPro" id="IPR013785">
    <property type="entry name" value="Aldolase_TIM"/>
</dbReference>
<dbReference type="Pfam" id="PF01474">
    <property type="entry name" value="DAHP_synth_2"/>
    <property type="match status" value="1"/>
</dbReference>
<dbReference type="EMBL" id="CP003789">
    <property type="protein sequence ID" value="AGA64728.1"/>
    <property type="molecule type" value="Genomic_DNA"/>
</dbReference>
<sequence length="453" mass="51504">MLRAWDSSTWRGKPIKQFPEYDDLKALKSVEDEIKGYLPIVLPQEIDLLKKFLADVSEGKRFLFQGGDCAESFSDNSTDTILDFFQVFLQIALVLSFGSQKPILKIGRIAGQFAKPRSLDFEQIGDKKLPSYRGDIVNDINFKETSRIANPQRQITAYLQSVATLSLLRSFSMGKYSTLKNAHQGIVNFIQGSPRNERCHKIASKITETLGFMNAIGVNSESNPILNEKEFFTSHEALLLNYEEALTRMDPVSGSWYATSGHMLWIGDRTRQIDHAHVEYCRGIKNPVGLKCSSSLSCDQLLQLIDVLNPDNEPGRLTLICRFGYDKVEQHLTRLIRCVEKEGRKVVWSCDPMHGNTIKVNGYKTRPFDYILSEIESFFKVHFFEGTVAGGVHIEMTGQDVTECIGGTKRISEEDLSDRYYTFCDPRLNANQAIELTFLIAECLIEQRYKRKT</sequence>
<feature type="binding site" evidence="3">
    <location>
        <position position="395"/>
    </location>
    <ligand>
        <name>Mn(2+)</name>
        <dbReference type="ChEBI" id="CHEBI:29035"/>
    </ligand>
</feature>
<evidence type="ECO:0000256" key="1">
    <source>
        <dbReference type="ARBA" id="ARBA00008911"/>
    </source>
</evidence>
<feature type="binding site" evidence="3">
    <location>
        <position position="291"/>
    </location>
    <ligand>
        <name>phosphoenolpyruvate</name>
        <dbReference type="ChEBI" id="CHEBI:58702"/>
    </ligand>
</feature>
<dbReference type="AlphaFoldDB" id="L0EVN1"/>